<dbReference type="RefSeq" id="XP_062788443.1">
    <property type="nucleotide sequence ID" value="XM_062932392.1"/>
</dbReference>
<dbReference type="Gene3D" id="1.25.10.10">
    <property type="entry name" value="Leucine-rich Repeat Variant"/>
    <property type="match status" value="1"/>
</dbReference>
<evidence type="ECO:0000256" key="2">
    <source>
        <dbReference type="ARBA" id="ARBA00022670"/>
    </source>
</evidence>
<dbReference type="InterPro" id="IPR013535">
    <property type="entry name" value="PUL_dom"/>
</dbReference>
<evidence type="ECO:0008006" key="10">
    <source>
        <dbReference type="Google" id="ProtNLM"/>
    </source>
</evidence>
<dbReference type="GeneID" id="87952757"/>
<dbReference type="PANTHER" id="PTHR12378:SF7">
    <property type="entry name" value="DESUMOYLATING ISOPEPTIDASE 1"/>
    <property type="match status" value="1"/>
</dbReference>
<protein>
    <recommendedName>
        <fullName evidence="10">Thioredoxin</fullName>
    </recommendedName>
</protein>
<feature type="compositionally biased region" description="Low complexity" evidence="4">
    <location>
        <begin position="169"/>
        <end position="195"/>
    </location>
</feature>
<evidence type="ECO:0000313" key="9">
    <source>
        <dbReference type="Proteomes" id="UP001329825"/>
    </source>
</evidence>
<evidence type="ECO:0000259" key="5">
    <source>
        <dbReference type="PROSITE" id="PS51352"/>
    </source>
</evidence>
<comment type="similarity">
    <text evidence="1">Belongs to the DeSI family.</text>
</comment>
<evidence type="ECO:0000256" key="3">
    <source>
        <dbReference type="ARBA" id="ARBA00022801"/>
    </source>
</evidence>
<dbReference type="InterPro" id="IPR016024">
    <property type="entry name" value="ARM-type_fold"/>
</dbReference>
<dbReference type="InterPro" id="IPR008580">
    <property type="entry name" value="PPPDE_dom"/>
</dbReference>
<dbReference type="InterPro" id="IPR013766">
    <property type="entry name" value="Thioredoxin_domain"/>
</dbReference>
<dbReference type="InterPro" id="IPR042266">
    <property type="entry name" value="PPPDE_sf"/>
</dbReference>
<dbReference type="InterPro" id="IPR011989">
    <property type="entry name" value="ARM-like"/>
</dbReference>
<dbReference type="Pfam" id="PF08324">
    <property type="entry name" value="PUL"/>
    <property type="match status" value="1"/>
</dbReference>
<evidence type="ECO:0000256" key="4">
    <source>
        <dbReference type="SAM" id="MobiDB-lite"/>
    </source>
</evidence>
<dbReference type="PROSITE" id="PS51352">
    <property type="entry name" value="THIOREDOXIN_2"/>
    <property type="match status" value="1"/>
</dbReference>
<dbReference type="Proteomes" id="UP001329825">
    <property type="component" value="Chromosome 1"/>
</dbReference>
<dbReference type="InterPro" id="IPR036249">
    <property type="entry name" value="Thioredoxin-like_sf"/>
</dbReference>
<gene>
    <name evidence="8" type="ORF">IL334_000626</name>
</gene>
<dbReference type="Gene3D" id="3.90.1720.30">
    <property type="entry name" value="PPPDE domains"/>
    <property type="match status" value="1"/>
</dbReference>
<dbReference type="SMART" id="SM01179">
    <property type="entry name" value="DUF862"/>
    <property type="match status" value="1"/>
</dbReference>
<dbReference type="PANTHER" id="PTHR12378">
    <property type="entry name" value="DESUMOYLATING ISOPEPTIDASE"/>
    <property type="match status" value="1"/>
</dbReference>
<evidence type="ECO:0000259" key="7">
    <source>
        <dbReference type="PROSITE" id="PS51858"/>
    </source>
</evidence>
<dbReference type="EMBL" id="CP141881">
    <property type="protein sequence ID" value="WRT63703.1"/>
    <property type="molecule type" value="Genomic_DNA"/>
</dbReference>
<dbReference type="Pfam" id="PF00085">
    <property type="entry name" value="Thioredoxin"/>
    <property type="match status" value="1"/>
</dbReference>
<accession>A0ABZ1CQ58</accession>
<feature type="domain" description="PPPDE" evidence="7">
    <location>
        <begin position="2"/>
        <end position="142"/>
    </location>
</feature>
<dbReference type="Pfam" id="PF05903">
    <property type="entry name" value="Peptidase_C97"/>
    <property type="match status" value="1"/>
</dbReference>
<evidence type="ECO:0000313" key="8">
    <source>
        <dbReference type="EMBL" id="WRT63703.1"/>
    </source>
</evidence>
<dbReference type="SUPFAM" id="SSF52833">
    <property type="entry name" value="Thioredoxin-like"/>
    <property type="match status" value="1"/>
</dbReference>
<feature type="domain" description="PUL" evidence="6">
    <location>
        <begin position="366"/>
        <end position="660"/>
    </location>
</feature>
<dbReference type="Gene3D" id="3.40.30.10">
    <property type="entry name" value="Glutaredoxin"/>
    <property type="match status" value="1"/>
</dbReference>
<evidence type="ECO:0000259" key="6">
    <source>
        <dbReference type="PROSITE" id="PS51396"/>
    </source>
</evidence>
<keyword evidence="3" id="KW-0378">Hydrolase</keyword>
<reference evidence="8 9" key="1">
    <citation type="submission" date="2024-01" db="EMBL/GenBank/DDBJ databases">
        <title>Comparative genomics of Cryptococcus and Kwoniella reveals pathogenesis evolution and contrasting modes of karyotype evolution via chromosome fusion or intercentromeric recombination.</title>
        <authorList>
            <person name="Coelho M.A."/>
            <person name="David-Palma M."/>
            <person name="Shea T."/>
            <person name="Bowers K."/>
            <person name="McGinley-Smith S."/>
            <person name="Mohammad A.W."/>
            <person name="Gnirke A."/>
            <person name="Yurkov A.M."/>
            <person name="Nowrousian M."/>
            <person name="Sun S."/>
            <person name="Cuomo C.A."/>
            <person name="Heitman J."/>
        </authorList>
    </citation>
    <scope>NUCLEOTIDE SEQUENCE [LARGE SCALE GENOMIC DNA]</scope>
    <source>
        <strain evidence="8">CBS 11374</strain>
    </source>
</reference>
<evidence type="ECO:0000256" key="1">
    <source>
        <dbReference type="ARBA" id="ARBA00008140"/>
    </source>
</evidence>
<dbReference type="PROSITE" id="PS51396">
    <property type="entry name" value="PUL"/>
    <property type="match status" value="1"/>
</dbReference>
<dbReference type="PROSITE" id="PS51858">
    <property type="entry name" value="PPPDE"/>
    <property type="match status" value="1"/>
</dbReference>
<proteinExistence type="inferred from homology"/>
<organism evidence="8 9">
    <name type="scientific">Kwoniella shivajii</name>
    <dbReference type="NCBI Taxonomy" id="564305"/>
    <lineage>
        <taxon>Eukaryota</taxon>
        <taxon>Fungi</taxon>
        <taxon>Dikarya</taxon>
        <taxon>Basidiomycota</taxon>
        <taxon>Agaricomycotina</taxon>
        <taxon>Tremellomycetes</taxon>
        <taxon>Tremellales</taxon>
        <taxon>Cryptococcaceae</taxon>
        <taxon>Kwoniella</taxon>
    </lineage>
</organism>
<feature type="domain" description="Thioredoxin" evidence="5">
    <location>
        <begin position="215"/>
        <end position="349"/>
    </location>
</feature>
<keyword evidence="9" id="KW-1185">Reference proteome</keyword>
<feature type="region of interest" description="Disordered" evidence="4">
    <location>
        <begin position="212"/>
        <end position="237"/>
    </location>
</feature>
<dbReference type="SUPFAM" id="SSF48371">
    <property type="entry name" value="ARM repeat"/>
    <property type="match status" value="1"/>
</dbReference>
<keyword evidence="2" id="KW-0645">Protease</keyword>
<feature type="region of interest" description="Disordered" evidence="4">
    <location>
        <begin position="148"/>
        <end position="195"/>
    </location>
</feature>
<dbReference type="CDD" id="cd02947">
    <property type="entry name" value="TRX_family"/>
    <property type="match status" value="1"/>
</dbReference>
<sequence>MSKVQLYVYDLSRGLAKQMSLMLTGKQLDGIWHTSVVAWGKEIFYGQGILTSNPGMTHHGKPLHVIEMGETEIDQSDFDEYLKSLGEMYTPSKYHLIEFNCNHFTADLVGFLTGREIPSWISGLPAEFLSTPFGQAMRPQIDAMFKQTAPSERPIPGPSPTQPGVSQINNSNNNNNNNNNSNNLPTPPSSGTATPALASALLNSVAARAHSQINPSNGLPTPSSSSTNTPPTTETSPLSLVSSVAHFNQILHSHPAVIVNFTNTPTCPPCRTIKPVYETISSIHANTYGLKGARFLEVELSIGEGRQLAQQYNVHATPTFIFFQNGKKKQELKGASKKELESKIENFLEECFPTHPHKKLFLPSIENLPSNPITANGIPNYVALSSKLEGFVDGKGKEQDINFIKNQIIPFLEDKKNISSDSELRDIFEKWIRSTHDILQVLKAEETFPIIDLWRVGLLKPSILSLLALRLRPTSSTPTVHNPISTILSLASNTLSTTGTNTPKPFLLTVLRLMTNLLASNELANLTLSPGGHGEIQETVISVLVESLLHPDQSVRSAAAGVAVNAGAWRQRNKKEESDDVDWETELVSALVEGVDRETDEDVSHRLLAALAMTIYLSPRYESDTKPLLEVLSAKHTIYAKSKGWKKKEVKKLGEDIAGKLC</sequence>
<name>A0ABZ1CQ58_9TREE</name>